<dbReference type="Proteomes" id="UP000070414">
    <property type="component" value="Unassembled WGS sequence"/>
</dbReference>
<proteinExistence type="predicted"/>
<dbReference type="EMBL" id="LHXS01000100">
    <property type="protein sequence ID" value="KXA96008.1"/>
    <property type="molecule type" value="Genomic_DNA"/>
</dbReference>
<sequence length="105" mass="12639">MLLEIGEGSEDFWKEVREIGKEHWKERENRGFEKVEDVLKYFEKTNIFSLYRFSKNSFILKPSVRESEKWQKEFFKGFFEASPYEAEITTSRGKIRIKILSSSQE</sequence>
<accession>A0A133UP55</accession>
<evidence type="ECO:0000313" key="1">
    <source>
        <dbReference type="EMBL" id="KXA96008.1"/>
    </source>
</evidence>
<protein>
    <submittedName>
        <fullName evidence="1">Uncharacterized protein</fullName>
    </submittedName>
</protein>
<dbReference type="AlphaFoldDB" id="A0A133UP55"/>
<comment type="caution">
    <text evidence="1">The sequence shown here is derived from an EMBL/GenBank/DDBJ whole genome shotgun (WGS) entry which is preliminary data.</text>
</comment>
<name>A0A133UP55_9EURY</name>
<gene>
    <name evidence="1" type="ORF">AKJ38_04105</name>
</gene>
<keyword evidence="2" id="KW-1185">Reference proteome</keyword>
<evidence type="ECO:0000313" key="2">
    <source>
        <dbReference type="Proteomes" id="UP000070414"/>
    </source>
</evidence>
<reference evidence="1 2" key="1">
    <citation type="journal article" date="2016" name="Sci. Rep.">
        <title>Metabolic traits of an uncultured archaeal lineage -MSBL1- from brine pools of the Red Sea.</title>
        <authorList>
            <person name="Mwirichia R."/>
            <person name="Alam I."/>
            <person name="Rashid M."/>
            <person name="Vinu M."/>
            <person name="Ba-Alawi W."/>
            <person name="Anthony Kamau A."/>
            <person name="Kamanda Ngugi D."/>
            <person name="Goker M."/>
            <person name="Klenk H.P."/>
            <person name="Bajic V."/>
            <person name="Stingl U."/>
        </authorList>
    </citation>
    <scope>NUCLEOTIDE SEQUENCE [LARGE SCALE GENOMIC DNA]</scope>
    <source>
        <strain evidence="1">SCGC-AAA259I14</strain>
    </source>
</reference>
<organism evidence="1 2">
    <name type="scientific">candidate division MSBL1 archaeon SCGC-AAA259I14</name>
    <dbReference type="NCBI Taxonomy" id="1698268"/>
    <lineage>
        <taxon>Archaea</taxon>
        <taxon>Methanobacteriati</taxon>
        <taxon>Methanobacteriota</taxon>
        <taxon>candidate division MSBL1</taxon>
    </lineage>
</organism>